<dbReference type="AlphaFoldDB" id="A0A5M3MJP6"/>
<comment type="caution">
    <text evidence="2">The sequence shown here is derived from an EMBL/GenBank/DDBJ whole genome shotgun (WGS) entry which is preliminary data.</text>
</comment>
<organism evidence="2 3">
    <name type="scientific">Coniophora puteana (strain RWD-64-598)</name>
    <name type="common">Brown rot fungus</name>
    <dbReference type="NCBI Taxonomy" id="741705"/>
    <lineage>
        <taxon>Eukaryota</taxon>
        <taxon>Fungi</taxon>
        <taxon>Dikarya</taxon>
        <taxon>Basidiomycota</taxon>
        <taxon>Agaricomycotina</taxon>
        <taxon>Agaricomycetes</taxon>
        <taxon>Agaricomycetidae</taxon>
        <taxon>Boletales</taxon>
        <taxon>Coniophorineae</taxon>
        <taxon>Coniophoraceae</taxon>
        <taxon>Coniophora</taxon>
    </lineage>
</organism>
<sequence>MSSTSFQQELQAAVSYLSLQGYEYVAATTVVVYDYFLNIDSEVEFIWLNSQVETETVMDYSCIYSDAVLGNIPLHVIWLHILLLDLNLLVSGSMCNGYSGVWPTWQIQANSDWALHLFYNNLCH</sequence>
<evidence type="ECO:0000313" key="2">
    <source>
        <dbReference type="EMBL" id="EIW78821.1"/>
    </source>
</evidence>
<dbReference type="EMBL" id="JH711581">
    <property type="protein sequence ID" value="EIW78821.1"/>
    <property type="molecule type" value="Genomic_DNA"/>
</dbReference>
<protein>
    <recommendedName>
        <fullName evidence="1">DUF6533 domain-containing protein</fullName>
    </recommendedName>
</protein>
<dbReference type="Pfam" id="PF20151">
    <property type="entry name" value="DUF6533"/>
    <property type="match status" value="1"/>
</dbReference>
<gene>
    <name evidence="2" type="ORF">CONPUDRAFT_74419</name>
</gene>
<dbReference type="GeneID" id="19209242"/>
<dbReference type="RefSeq" id="XP_007770509.1">
    <property type="nucleotide sequence ID" value="XM_007772319.1"/>
</dbReference>
<accession>A0A5M3MJP6</accession>
<reference evidence="3" key="1">
    <citation type="journal article" date="2012" name="Science">
        <title>The Paleozoic origin of enzymatic lignin decomposition reconstructed from 31 fungal genomes.</title>
        <authorList>
            <person name="Floudas D."/>
            <person name="Binder M."/>
            <person name="Riley R."/>
            <person name="Barry K."/>
            <person name="Blanchette R.A."/>
            <person name="Henrissat B."/>
            <person name="Martinez A.T."/>
            <person name="Otillar R."/>
            <person name="Spatafora J.W."/>
            <person name="Yadav J.S."/>
            <person name="Aerts A."/>
            <person name="Benoit I."/>
            <person name="Boyd A."/>
            <person name="Carlson A."/>
            <person name="Copeland A."/>
            <person name="Coutinho P.M."/>
            <person name="de Vries R.P."/>
            <person name="Ferreira P."/>
            <person name="Findley K."/>
            <person name="Foster B."/>
            <person name="Gaskell J."/>
            <person name="Glotzer D."/>
            <person name="Gorecki P."/>
            <person name="Heitman J."/>
            <person name="Hesse C."/>
            <person name="Hori C."/>
            <person name="Igarashi K."/>
            <person name="Jurgens J.A."/>
            <person name="Kallen N."/>
            <person name="Kersten P."/>
            <person name="Kohler A."/>
            <person name="Kuees U."/>
            <person name="Kumar T.K.A."/>
            <person name="Kuo A."/>
            <person name="LaButti K."/>
            <person name="Larrondo L.F."/>
            <person name="Lindquist E."/>
            <person name="Ling A."/>
            <person name="Lombard V."/>
            <person name="Lucas S."/>
            <person name="Lundell T."/>
            <person name="Martin R."/>
            <person name="McLaughlin D.J."/>
            <person name="Morgenstern I."/>
            <person name="Morin E."/>
            <person name="Murat C."/>
            <person name="Nagy L.G."/>
            <person name="Nolan M."/>
            <person name="Ohm R.A."/>
            <person name="Patyshakuliyeva A."/>
            <person name="Rokas A."/>
            <person name="Ruiz-Duenas F.J."/>
            <person name="Sabat G."/>
            <person name="Salamov A."/>
            <person name="Samejima M."/>
            <person name="Schmutz J."/>
            <person name="Slot J.C."/>
            <person name="St John F."/>
            <person name="Stenlid J."/>
            <person name="Sun H."/>
            <person name="Sun S."/>
            <person name="Syed K."/>
            <person name="Tsang A."/>
            <person name="Wiebenga A."/>
            <person name="Young D."/>
            <person name="Pisabarro A."/>
            <person name="Eastwood D.C."/>
            <person name="Martin F."/>
            <person name="Cullen D."/>
            <person name="Grigoriev I.V."/>
            <person name="Hibbett D.S."/>
        </authorList>
    </citation>
    <scope>NUCLEOTIDE SEQUENCE [LARGE SCALE GENOMIC DNA]</scope>
    <source>
        <strain evidence="3">RWD-64-598 SS2</strain>
    </source>
</reference>
<evidence type="ECO:0000313" key="3">
    <source>
        <dbReference type="Proteomes" id="UP000053558"/>
    </source>
</evidence>
<evidence type="ECO:0000259" key="1">
    <source>
        <dbReference type="Pfam" id="PF20151"/>
    </source>
</evidence>
<feature type="domain" description="DUF6533" evidence="1">
    <location>
        <begin position="24"/>
        <end position="48"/>
    </location>
</feature>
<dbReference type="KEGG" id="cput:CONPUDRAFT_74419"/>
<name>A0A5M3MJP6_CONPW</name>
<dbReference type="Proteomes" id="UP000053558">
    <property type="component" value="Unassembled WGS sequence"/>
</dbReference>
<keyword evidence="3" id="KW-1185">Reference proteome</keyword>
<proteinExistence type="predicted"/>
<dbReference type="InterPro" id="IPR045340">
    <property type="entry name" value="DUF6533"/>
</dbReference>